<feature type="transmembrane region" description="Helical" evidence="7">
    <location>
        <begin position="272"/>
        <end position="293"/>
    </location>
</feature>
<dbReference type="AlphaFoldDB" id="A0A1F5YT98"/>
<organism evidence="8 9">
    <name type="scientific">Candidatus Glassbacteria bacterium RIFCSPLOWO2_12_FULL_58_11</name>
    <dbReference type="NCBI Taxonomy" id="1817867"/>
    <lineage>
        <taxon>Bacteria</taxon>
        <taxon>Candidatus Glassiibacteriota</taxon>
    </lineage>
</organism>
<dbReference type="PANTHER" id="PTHR34184:SF4">
    <property type="entry name" value="UPF0718 PROTEIN YCGR"/>
    <property type="match status" value="1"/>
</dbReference>
<gene>
    <name evidence="8" type="ORF">A3F83_04125</name>
</gene>
<dbReference type="PANTHER" id="PTHR34184">
    <property type="entry name" value="UPF0718 PROTEIN YCGR"/>
    <property type="match status" value="1"/>
</dbReference>
<dbReference type="EMBL" id="MFIX01000159">
    <property type="protein sequence ID" value="OGG03132.1"/>
    <property type="molecule type" value="Genomic_DNA"/>
</dbReference>
<dbReference type="InterPro" id="IPR052923">
    <property type="entry name" value="UPF0718"/>
</dbReference>
<name>A0A1F5YT98_9BACT</name>
<dbReference type="Proteomes" id="UP000179129">
    <property type="component" value="Unassembled WGS sequence"/>
</dbReference>
<dbReference type="STRING" id="1817867.A3F83_04125"/>
<comment type="caution">
    <text evidence="8">The sequence shown here is derived from an EMBL/GenBank/DDBJ whole genome shotgun (WGS) entry which is preliminary data.</text>
</comment>
<evidence type="ECO:0000256" key="2">
    <source>
        <dbReference type="ARBA" id="ARBA00006386"/>
    </source>
</evidence>
<feature type="transmembrane region" description="Helical" evidence="7">
    <location>
        <begin position="169"/>
        <end position="192"/>
    </location>
</feature>
<evidence type="ECO:0000256" key="1">
    <source>
        <dbReference type="ARBA" id="ARBA00004651"/>
    </source>
</evidence>
<proteinExistence type="inferred from homology"/>
<keyword evidence="4 7" id="KW-0812">Transmembrane</keyword>
<feature type="transmembrane region" description="Helical" evidence="7">
    <location>
        <begin position="212"/>
        <end position="235"/>
    </location>
</feature>
<sequence>MLSGLAMEIWNFTREVAVYLLGGFFLAGIVRAFFNERIVRRYLGRPGFRSVFYASVLGVPLPLCSCSVIPTAAALRKGGASRAATSSFLISTPETGVDSIAVSWAMLDPLMTVARPVAALFTALVTGLAELLFNPEECQTAPAATAAPESQNLHIPLLRRLREGLHYSYFVLMADLAWYLFWGLILAGLAAWALPADLVSSLPGGRWSATAIVIAVGIPLYICATSSTPLAAALISKGLSPGLALILLLVGPATNMATLSIVYRLLGLRSVMVYLGGIIFSALACSFALDWLYRRLGIDPFATMGAAAEVMPGWLENICAVALCVLIAYGLYKEKIRPLLRREKTA</sequence>
<feature type="transmembrane region" description="Helical" evidence="7">
    <location>
        <begin position="16"/>
        <end position="34"/>
    </location>
</feature>
<feature type="transmembrane region" description="Helical" evidence="7">
    <location>
        <begin position="314"/>
        <end position="332"/>
    </location>
</feature>
<evidence type="ECO:0000313" key="8">
    <source>
        <dbReference type="EMBL" id="OGG03132.1"/>
    </source>
</evidence>
<evidence type="ECO:0000256" key="5">
    <source>
        <dbReference type="ARBA" id="ARBA00022989"/>
    </source>
</evidence>
<reference evidence="8 9" key="1">
    <citation type="journal article" date="2016" name="Nat. Commun.">
        <title>Thousands of microbial genomes shed light on interconnected biogeochemical processes in an aquifer system.</title>
        <authorList>
            <person name="Anantharaman K."/>
            <person name="Brown C.T."/>
            <person name="Hug L.A."/>
            <person name="Sharon I."/>
            <person name="Castelle C.J."/>
            <person name="Probst A.J."/>
            <person name="Thomas B.C."/>
            <person name="Singh A."/>
            <person name="Wilkins M.J."/>
            <person name="Karaoz U."/>
            <person name="Brodie E.L."/>
            <person name="Williams K.H."/>
            <person name="Hubbard S.S."/>
            <person name="Banfield J.F."/>
        </authorList>
    </citation>
    <scope>NUCLEOTIDE SEQUENCE [LARGE SCALE GENOMIC DNA]</scope>
</reference>
<dbReference type="InterPro" id="IPR005524">
    <property type="entry name" value="DUF318"/>
</dbReference>
<evidence type="ECO:0000313" key="9">
    <source>
        <dbReference type="Proteomes" id="UP000179129"/>
    </source>
</evidence>
<evidence type="ECO:0000256" key="4">
    <source>
        <dbReference type="ARBA" id="ARBA00022692"/>
    </source>
</evidence>
<accession>A0A1F5YT98</accession>
<comment type="subcellular location">
    <subcellularLocation>
        <location evidence="1">Cell membrane</location>
        <topology evidence="1">Multi-pass membrane protein</topology>
    </subcellularLocation>
</comment>
<evidence type="ECO:0000256" key="6">
    <source>
        <dbReference type="ARBA" id="ARBA00023136"/>
    </source>
</evidence>
<dbReference type="Pfam" id="PF03773">
    <property type="entry name" value="ArsP_1"/>
    <property type="match status" value="1"/>
</dbReference>
<keyword evidence="5 7" id="KW-1133">Transmembrane helix</keyword>
<evidence type="ECO:0008006" key="10">
    <source>
        <dbReference type="Google" id="ProtNLM"/>
    </source>
</evidence>
<feature type="transmembrane region" description="Helical" evidence="7">
    <location>
        <begin position="242"/>
        <end position="266"/>
    </location>
</feature>
<keyword evidence="3" id="KW-1003">Cell membrane</keyword>
<protein>
    <recommendedName>
        <fullName evidence="10">Permease</fullName>
    </recommendedName>
</protein>
<comment type="similarity">
    <text evidence="2">Belongs to the UPF0718 family.</text>
</comment>
<dbReference type="GO" id="GO:0005886">
    <property type="term" value="C:plasma membrane"/>
    <property type="evidence" value="ECO:0007669"/>
    <property type="project" value="UniProtKB-SubCell"/>
</dbReference>
<keyword evidence="6 7" id="KW-0472">Membrane</keyword>
<evidence type="ECO:0000256" key="3">
    <source>
        <dbReference type="ARBA" id="ARBA00022475"/>
    </source>
</evidence>
<evidence type="ECO:0000256" key="7">
    <source>
        <dbReference type="SAM" id="Phobius"/>
    </source>
</evidence>